<dbReference type="Gene3D" id="3.30.465.10">
    <property type="match status" value="1"/>
</dbReference>
<evidence type="ECO:0000256" key="8">
    <source>
        <dbReference type="SAM" id="Phobius"/>
    </source>
</evidence>
<dbReference type="InterPro" id="IPR016169">
    <property type="entry name" value="FAD-bd_PCMH_sub2"/>
</dbReference>
<protein>
    <submittedName>
        <fullName evidence="10">Hemolysin</fullName>
    </submittedName>
</protein>
<keyword evidence="2 8" id="KW-0812">Transmembrane</keyword>
<reference evidence="10 11" key="1">
    <citation type="submission" date="2018-01" db="EMBL/GenBank/DDBJ databases">
        <authorList>
            <person name="Gaut B.S."/>
            <person name="Morton B.R."/>
            <person name="Clegg M.T."/>
            <person name="Duvall M.R."/>
        </authorList>
    </citation>
    <scope>NUCLEOTIDE SEQUENCE [LARGE SCALE GENOMIC DNA]</scope>
    <source>
        <strain evidence="10 11">HR-AY</strain>
    </source>
</reference>
<dbReference type="PANTHER" id="PTHR22777:SF17">
    <property type="entry name" value="UPF0053 PROTEIN SLL0260"/>
    <property type="match status" value="1"/>
</dbReference>
<keyword evidence="4 8" id="KW-1133">Transmembrane helix</keyword>
<dbReference type="SMART" id="SM01091">
    <property type="entry name" value="CorC_HlyC"/>
    <property type="match status" value="1"/>
</dbReference>
<evidence type="ECO:0000256" key="7">
    <source>
        <dbReference type="PROSITE-ProRule" id="PRU00703"/>
    </source>
</evidence>
<comment type="caution">
    <text evidence="10">The sequence shown here is derived from an EMBL/GenBank/DDBJ whole genome shotgun (WGS) entry which is preliminary data.</text>
</comment>
<evidence type="ECO:0000259" key="9">
    <source>
        <dbReference type="PROSITE" id="PS51371"/>
    </source>
</evidence>
<keyword evidence="6 8" id="KW-0472">Membrane</keyword>
<name>A0A2S5AD89_9FLAO</name>
<dbReference type="EMBL" id="PQVG01000003">
    <property type="protein sequence ID" value="POY40382.1"/>
    <property type="molecule type" value="Genomic_DNA"/>
</dbReference>
<keyword evidence="11" id="KW-1185">Reference proteome</keyword>
<proteinExistence type="predicted"/>
<keyword evidence="3" id="KW-0677">Repeat</keyword>
<dbReference type="InterPro" id="IPR000644">
    <property type="entry name" value="CBS_dom"/>
</dbReference>
<dbReference type="Pfam" id="PF01595">
    <property type="entry name" value="CNNM"/>
    <property type="match status" value="1"/>
</dbReference>
<feature type="transmembrane region" description="Helical" evidence="8">
    <location>
        <begin position="128"/>
        <end position="148"/>
    </location>
</feature>
<dbReference type="SUPFAM" id="SSF56176">
    <property type="entry name" value="FAD-binding/transporter-associated domain-like"/>
    <property type="match status" value="1"/>
</dbReference>
<evidence type="ECO:0000313" key="11">
    <source>
        <dbReference type="Proteomes" id="UP000237310"/>
    </source>
</evidence>
<sequence length="419" mass="47746">MEISIIILCLILCAFFSGMEIAFISSNKIYLELEKKQDNFISKTLSKLTENPSKFIAAMFIGNTIALVIYGFLMSNLLLAWLGNLGFYFSGFLTIFLQILFSTILILATAEFLSNVFFPIYANSLIKFFAIPAYGFYLLFYYISSFFIRISDFILIRFFKTQGDQVSLYFSKAELGNYITEQMSTVENDDEMDSEIQMFQNALDFSGVKARDIMTPRTEIVATDVFDSVTELKDLFIETGYSKVLVFQNSLDDIVGYVHSFDLFKKPKNIKSILIPVEFVPETIFIKDAMNLLTKKRKSVAVVLDEYGGTSGIITIEDIIEELFGEIEDEHDSDEELTEKELEDGVFVFSTRLDVEYLNQTYKLTIPESDSYGTLGGFIVDSTKEIPQKGDVITIGIYHFIIEEATDKKIELVKMTIKE</sequence>
<evidence type="ECO:0000256" key="5">
    <source>
        <dbReference type="ARBA" id="ARBA00023122"/>
    </source>
</evidence>
<dbReference type="GO" id="GO:0005886">
    <property type="term" value="C:plasma membrane"/>
    <property type="evidence" value="ECO:0007669"/>
    <property type="project" value="TreeGrafter"/>
</dbReference>
<dbReference type="Pfam" id="PF03471">
    <property type="entry name" value="CorC_HlyC"/>
    <property type="match status" value="1"/>
</dbReference>
<dbReference type="Pfam" id="PF00571">
    <property type="entry name" value="CBS"/>
    <property type="match status" value="2"/>
</dbReference>
<dbReference type="InterPro" id="IPR044751">
    <property type="entry name" value="Ion_transp-like_CBS"/>
</dbReference>
<dbReference type="OrthoDB" id="9798188at2"/>
<gene>
    <name evidence="10" type="ORF">C3L50_06990</name>
</gene>
<feature type="domain" description="CBS" evidence="9">
    <location>
        <begin position="270"/>
        <end position="333"/>
    </location>
</feature>
<dbReference type="InterPro" id="IPR005170">
    <property type="entry name" value="Transptr-assoc_dom"/>
</dbReference>
<evidence type="ECO:0000256" key="2">
    <source>
        <dbReference type="ARBA" id="ARBA00022692"/>
    </source>
</evidence>
<dbReference type="PANTHER" id="PTHR22777">
    <property type="entry name" value="HEMOLYSIN-RELATED"/>
    <property type="match status" value="1"/>
</dbReference>
<dbReference type="SUPFAM" id="SSF54631">
    <property type="entry name" value="CBS-domain pair"/>
    <property type="match status" value="1"/>
</dbReference>
<feature type="transmembrane region" description="Helical" evidence="8">
    <location>
        <begin position="85"/>
        <end position="108"/>
    </location>
</feature>
<evidence type="ECO:0000256" key="3">
    <source>
        <dbReference type="ARBA" id="ARBA00022737"/>
    </source>
</evidence>
<evidence type="ECO:0000256" key="1">
    <source>
        <dbReference type="ARBA" id="ARBA00004141"/>
    </source>
</evidence>
<dbReference type="Gene3D" id="3.10.580.10">
    <property type="entry name" value="CBS-domain"/>
    <property type="match status" value="1"/>
</dbReference>
<keyword evidence="5 7" id="KW-0129">CBS domain</keyword>
<dbReference type="RefSeq" id="WP_103805444.1">
    <property type="nucleotide sequence ID" value="NZ_PQVG01000003.1"/>
</dbReference>
<evidence type="ECO:0000256" key="4">
    <source>
        <dbReference type="ARBA" id="ARBA00022989"/>
    </source>
</evidence>
<evidence type="ECO:0000256" key="6">
    <source>
        <dbReference type="ARBA" id="ARBA00023136"/>
    </source>
</evidence>
<evidence type="ECO:0000313" key="10">
    <source>
        <dbReference type="EMBL" id="POY40382.1"/>
    </source>
</evidence>
<dbReference type="AlphaFoldDB" id="A0A2S5AD89"/>
<dbReference type="PROSITE" id="PS51371">
    <property type="entry name" value="CBS"/>
    <property type="match status" value="1"/>
</dbReference>
<comment type="subcellular location">
    <subcellularLocation>
        <location evidence="1">Membrane</location>
        <topology evidence="1">Multi-pass membrane protein</topology>
    </subcellularLocation>
</comment>
<accession>A0A2S5AD89</accession>
<dbReference type="InterPro" id="IPR002550">
    <property type="entry name" value="CNNM"/>
</dbReference>
<dbReference type="Proteomes" id="UP000237310">
    <property type="component" value="Unassembled WGS sequence"/>
</dbReference>
<organism evidence="10 11">
    <name type="scientific">Flavobacterium alvei</name>
    <dbReference type="NCBI Taxonomy" id="2080416"/>
    <lineage>
        <taxon>Bacteria</taxon>
        <taxon>Pseudomonadati</taxon>
        <taxon>Bacteroidota</taxon>
        <taxon>Flavobacteriia</taxon>
        <taxon>Flavobacteriales</taxon>
        <taxon>Flavobacteriaceae</taxon>
        <taxon>Flavobacterium</taxon>
    </lineage>
</organism>
<dbReference type="InterPro" id="IPR046342">
    <property type="entry name" value="CBS_dom_sf"/>
</dbReference>
<dbReference type="CDD" id="cd04590">
    <property type="entry name" value="CBS_pair_CorC_HlyC_assoc"/>
    <property type="match status" value="1"/>
</dbReference>
<dbReference type="InterPro" id="IPR036318">
    <property type="entry name" value="FAD-bd_PCMH-like_sf"/>
</dbReference>
<dbReference type="GO" id="GO:0050660">
    <property type="term" value="F:flavin adenine dinucleotide binding"/>
    <property type="evidence" value="ECO:0007669"/>
    <property type="project" value="InterPro"/>
</dbReference>
<feature type="transmembrane region" description="Helical" evidence="8">
    <location>
        <begin position="55"/>
        <end position="73"/>
    </location>
</feature>